<keyword evidence="2" id="KW-1133">Transmembrane helix</keyword>
<dbReference type="Proteomes" id="UP001219525">
    <property type="component" value="Unassembled WGS sequence"/>
</dbReference>
<feature type="compositionally biased region" description="Pro residues" evidence="1">
    <location>
        <begin position="169"/>
        <end position="190"/>
    </location>
</feature>
<dbReference type="AlphaFoldDB" id="A0AAD6VP44"/>
<organism evidence="3 4">
    <name type="scientific">Mycena pura</name>
    <dbReference type="NCBI Taxonomy" id="153505"/>
    <lineage>
        <taxon>Eukaryota</taxon>
        <taxon>Fungi</taxon>
        <taxon>Dikarya</taxon>
        <taxon>Basidiomycota</taxon>
        <taxon>Agaricomycotina</taxon>
        <taxon>Agaricomycetes</taxon>
        <taxon>Agaricomycetidae</taxon>
        <taxon>Agaricales</taxon>
        <taxon>Marasmiineae</taxon>
        <taxon>Mycenaceae</taxon>
        <taxon>Mycena</taxon>
    </lineage>
</organism>
<reference evidence="3" key="1">
    <citation type="submission" date="2023-03" db="EMBL/GenBank/DDBJ databases">
        <title>Massive genome expansion in bonnet fungi (Mycena s.s.) driven by repeated elements and novel gene families across ecological guilds.</title>
        <authorList>
            <consortium name="Lawrence Berkeley National Laboratory"/>
            <person name="Harder C.B."/>
            <person name="Miyauchi S."/>
            <person name="Viragh M."/>
            <person name="Kuo A."/>
            <person name="Thoen E."/>
            <person name="Andreopoulos B."/>
            <person name="Lu D."/>
            <person name="Skrede I."/>
            <person name="Drula E."/>
            <person name="Henrissat B."/>
            <person name="Morin E."/>
            <person name="Kohler A."/>
            <person name="Barry K."/>
            <person name="LaButti K."/>
            <person name="Morin E."/>
            <person name="Salamov A."/>
            <person name="Lipzen A."/>
            <person name="Mereny Z."/>
            <person name="Hegedus B."/>
            <person name="Baldrian P."/>
            <person name="Stursova M."/>
            <person name="Weitz H."/>
            <person name="Taylor A."/>
            <person name="Grigoriev I.V."/>
            <person name="Nagy L.G."/>
            <person name="Martin F."/>
            <person name="Kauserud H."/>
        </authorList>
    </citation>
    <scope>NUCLEOTIDE SEQUENCE</scope>
    <source>
        <strain evidence="3">9144</strain>
    </source>
</reference>
<proteinExistence type="predicted"/>
<dbReference type="EMBL" id="JARJCW010000023">
    <property type="protein sequence ID" value="KAJ7212555.1"/>
    <property type="molecule type" value="Genomic_DNA"/>
</dbReference>
<protein>
    <submittedName>
        <fullName evidence="3">Uncharacterized protein</fullName>
    </submittedName>
</protein>
<comment type="caution">
    <text evidence="3">The sequence shown here is derived from an EMBL/GenBank/DDBJ whole genome shotgun (WGS) entry which is preliminary data.</text>
</comment>
<name>A0AAD6VP44_9AGAR</name>
<accession>A0AAD6VP44</accession>
<keyword evidence="4" id="KW-1185">Reference proteome</keyword>
<sequence>MDLFSKVLALNAIGTFTPRVTAFIIVHHANNNNNIGLSTTGRIVVIFVWIFKLIVALCIVRLVMRQRRAQSATVVLPPVTQGPPHPVGGYSEAYGPPPPGPVLYLPAQAPPMQGYYAPSPYALPLLPQRIGSEEEKGPQNNVIYSNYAPVPGPSAATPGSYPFALTPTPGSPPPNRGCAPPTGPPPPYTR</sequence>
<keyword evidence="2" id="KW-0812">Transmembrane</keyword>
<gene>
    <name evidence="3" type="ORF">GGX14DRAFT_620767</name>
</gene>
<evidence type="ECO:0000256" key="2">
    <source>
        <dbReference type="SAM" id="Phobius"/>
    </source>
</evidence>
<feature type="region of interest" description="Disordered" evidence="1">
    <location>
        <begin position="155"/>
        <end position="190"/>
    </location>
</feature>
<feature type="transmembrane region" description="Helical" evidence="2">
    <location>
        <begin position="46"/>
        <end position="64"/>
    </location>
</feature>
<evidence type="ECO:0000313" key="4">
    <source>
        <dbReference type="Proteomes" id="UP001219525"/>
    </source>
</evidence>
<keyword evidence="2" id="KW-0472">Membrane</keyword>
<evidence type="ECO:0000313" key="3">
    <source>
        <dbReference type="EMBL" id="KAJ7212555.1"/>
    </source>
</evidence>
<evidence type="ECO:0000256" key="1">
    <source>
        <dbReference type="SAM" id="MobiDB-lite"/>
    </source>
</evidence>